<dbReference type="Pfam" id="PF08659">
    <property type="entry name" value="KR"/>
    <property type="match status" value="1"/>
</dbReference>
<dbReference type="InterPro" id="IPR057326">
    <property type="entry name" value="KR_dom"/>
</dbReference>
<dbReference type="InterPro" id="IPR006162">
    <property type="entry name" value="Ppantetheine_attach_site"/>
</dbReference>
<gene>
    <name evidence="12" type="ORF">TSTA_004020</name>
</gene>
<keyword evidence="13" id="KW-1185">Reference proteome</keyword>
<dbReference type="SMART" id="SM00827">
    <property type="entry name" value="PKS_AT"/>
    <property type="match status" value="1"/>
</dbReference>
<keyword evidence="2" id="KW-0596">Phosphopantetheine</keyword>
<dbReference type="OrthoDB" id="329835at2759"/>
<sequence length="2368" mass="257448">MAPFLPDSDPFLARSEQSLPARTPPYAPVIDDAEYPALVFPGYAEKPLSEQLEPIAVVGMGCRLPGDVSSPSEFWNLMLNKRTGRTPKVPSDRFNIDGHFHPNNERPGSFNVLGGYFLKGDLQDFDPSMFGISPIEAMWMDPQQRKLLEVVYEAFESAGVSLEAISGTTTAVFAGSFTSDYQQMSFKEPDFRHSYAATGVDPGIISNRISHVFNLHGPSIVVNTACSSSVYAMHNACNALRNGECSGAVVGGVNLIITVDQHMNTAKLGVLSPTSTCRTFDESADGYGRADGVGAVYLKRLSDAVRDGDPIRGVIRTSAVNSNGKAPAVGITHPNLEGQKDVIQHAYRRGGDLDPRLTGYFEIHGTGTPIGDPLEVNAVALAMNGKRTDADEPLLIGAVKTNIGHSEAASGLSAVIKACLTVENGIIPPTRGLIKPNPKIKWKDWKVRVVTEPRPFPAHLPVKRVSVNSFGYGGTNGHIIIEGVDSFLPDYKHGKRTTTKPEGDELNRPYLFPMSAHDKPTLKQNIAAYEKIVDEYDPLDLSYTLANRRSRFQTKGYVVATPATVKAAFGNDAASFTIAEKKISEIGFAFTGQGAQWATMGSHLMRYYPSFLATIRKLDQALCSLPDAPEWTLEATFLENASTSRVNQAEYSQPLCTAIQIAVVELLLSWGVRPKVTVGHSSGEIASSFAAGLISATEAIIVAYYRGQAVKTVNTNGAMMAVGLGAEAAGTYLANYAGKVVIACHNSPASVTLSGDAPVLEEIKAAMDAEGIFARLVKTGGKAYHSHHMKPSTEVYKNLILKARSVVDFGSPLSTGAIMVSSVTNSRLAEGTVVDENYWCQNLISPVLFNQAVQTLATASDLSVDVLIEIGPHTALSSPIKQVCKEFGYKTLGYIPTLIRNEDSAAQLLKVAGELFLGNYPVDLETATAIEQQTTPLEKIKLVKGKVLVDLPTYKWHYPRKLWAEPRQSLEHRSIKHPRHDVLGLRMPGCSAVEPVWRNVLRIRDVPWLRDHSLGGEAVFPAAGYFSMAIEAVTQVNELSAKPVKIDGFVLRDVSIKAALVTPDDDQGIEVMFSLRPSIFTEAEQGQWWDFNVSSVSATGHWNDHVTGTIGINSRQRGQIPRRIPNLPQRATGKAWNDSLKEVGFDYGPSFQGMVDVQSDGKNYIAATHFDIKQESGAMEGESRYVLHPGTVDLCLQLIIVSIYAGKLNDMTCGAVPIQVDEVAIWPPSEEQVKDPAAIAFSFTDQRGIRSFVSGSQLVASNGELLMDITDMRCVAYEAAVPQRAEEATEPQPYQETVWKYDIDSFSWANNLGNLTTAKLVEALAHKAPGSKVLEIGFQNTASILEEPLQINYTVVEQSDEAVEATKAKFANAKSLKVEKLDISVPLADEAVSGTYDLVIATDKVGATVLENIRKLVSPGGRLVLKQGSVPATGFENVEIFVEKKNKTLAFSKAAVDEETPAAKEVTLVYRNNPAPILSPIEEELTKAGFVTKRSRLDALEAKDGESVIVVGDLEGSPLLATVQEKEFEGIKHLTSKASSILWVTAGGILTGKDPEYAMTNGLARSVTSEQASLDLITLDFDLDTSSVSQLASIIAKTAKRQSKKADIRETEYVVSNGLVYISRLVANRGASNTTVKSTSIPTPFTEDQRLVAQAQQGKITWTADKREHDPLSPGDVEVKLLYAGLNKEDTVVINGNDYPTTFSHEISGTITKVGSKVTNFKAGDVVVGLKFDKFASFQRTSANLLQKVEKDEDVTKLASVPWSFASAIYGLETLARIEPGETVLILSNTGTVGAAALKVAQALNAKPYIVADSEMDVSKIVSKFGIARDQIVIPTITSLARDFKALTKGRGFDVIFSGGYTDPVLARESWRYTAPLGRFVDFGRKNVLKRALLDTLPLHQSASYLSFDLLDLYAHKPQTLTYLLKSAVTLYHKDPNIVVEAPEIFHVADLESAVSSFSNNILSSKKLIAYRPSENQLEVIPTAPTLRFSPDATYFLVGCLGGLGRSLTSWMTENGARRFAFLGRSGTDQEQARILVEDLQKAGVHCQIIRGDVASKEDVERAVASIPKKHPIRGVVQAAMVLRDGLFHSMTYNNWLTATCPKVQGTLNLHEILADTPLDFFVTTSSTSGTLGTPGQANYSAANSFLDNIARYRVNHGLRACSIVLPMVLGVGYVAEHPEVEEALRRKGIYGIDETHLLESFATSMLVQTSKRPVDHIIVGLDPVKLQKSISSADTTDGFWLEDTRFKTLLESMKSADSAGSPEASRTILTTIRTAATPAEAVQITSDYFTQKLSRLLVLDLDIFEPHTKAIADYGLDSMIGAELRNWIFKELGLDIPFQRLLGPELTIWKFAIEVCANQGQVLEGSS</sequence>
<dbReference type="Pfam" id="PF08240">
    <property type="entry name" value="ADH_N"/>
    <property type="match status" value="1"/>
</dbReference>
<dbReference type="STRING" id="441959.B8MSM2"/>
<dbReference type="Pfam" id="PF00109">
    <property type="entry name" value="ketoacyl-synt"/>
    <property type="match status" value="1"/>
</dbReference>
<dbReference type="InParanoid" id="B8MSM2"/>
<dbReference type="InterPro" id="IPR016039">
    <property type="entry name" value="Thiolase-like"/>
</dbReference>
<name>B8MSM2_TALSN</name>
<dbReference type="SMART" id="SM00822">
    <property type="entry name" value="PKS_KR"/>
    <property type="match status" value="1"/>
</dbReference>
<dbReference type="InterPro" id="IPR020843">
    <property type="entry name" value="ER"/>
</dbReference>
<dbReference type="Pfam" id="PF00698">
    <property type="entry name" value="Acyl_transf_1"/>
    <property type="match status" value="1"/>
</dbReference>
<dbReference type="RefSeq" id="XP_002488004.1">
    <property type="nucleotide sequence ID" value="XM_002487959.1"/>
</dbReference>
<dbReference type="Gene3D" id="3.40.50.150">
    <property type="entry name" value="Vaccinia Virus protein VP39"/>
    <property type="match status" value="1"/>
</dbReference>
<evidence type="ECO:0000256" key="2">
    <source>
        <dbReference type="ARBA" id="ARBA00022450"/>
    </source>
</evidence>
<dbReference type="GO" id="GO:0006633">
    <property type="term" value="P:fatty acid biosynthetic process"/>
    <property type="evidence" value="ECO:0007669"/>
    <property type="project" value="InterPro"/>
</dbReference>
<evidence type="ECO:0000313" key="12">
    <source>
        <dbReference type="EMBL" id="EED12350.1"/>
    </source>
</evidence>
<dbReference type="SUPFAM" id="SSF55048">
    <property type="entry name" value="Probable ACP-binding domain of malonyl-CoA ACP transacylase"/>
    <property type="match status" value="1"/>
</dbReference>
<feature type="active site" description="Proton donor; for dehydratase activity" evidence="9">
    <location>
        <position position="1193"/>
    </location>
</feature>
<feature type="region of interest" description="C-terminal hotdog fold" evidence="9">
    <location>
        <begin position="1128"/>
        <end position="1283"/>
    </location>
</feature>
<dbReference type="InterPro" id="IPR036736">
    <property type="entry name" value="ACP-like_sf"/>
</dbReference>
<dbReference type="InterPro" id="IPR056501">
    <property type="entry name" value="NAD-bd_HRPKS_sdrA"/>
</dbReference>
<keyword evidence="3" id="KW-0597">Phosphoprotein</keyword>
<evidence type="ECO:0000313" key="13">
    <source>
        <dbReference type="Proteomes" id="UP000001745"/>
    </source>
</evidence>
<dbReference type="InterPro" id="IPR029063">
    <property type="entry name" value="SAM-dependent_MTases_sf"/>
</dbReference>
<dbReference type="SMART" id="SM00825">
    <property type="entry name" value="PKS_KS"/>
    <property type="match status" value="1"/>
</dbReference>
<dbReference type="InterPro" id="IPR001227">
    <property type="entry name" value="Ac_transferase_dom_sf"/>
</dbReference>
<evidence type="ECO:0000256" key="8">
    <source>
        <dbReference type="ARBA" id="ARBA00023315"/>
    </source>
</evidence>
<dbReference type="GeneID" id="8100114"/>
<dbReference type="EMBL" id="EQ962660">
    <property type="protein sequence ID" value="EED12350.1"/>
    <property type="molecule type" value="Genomic_DNA"/>
</dbReference>
<protein>
    <submittedName>
        <fullName evidence="12">Polyketide synthase, putative</fullName>
        <ecNumber evidence="12">2.3.1.161</ecNumber>
    </submittedName>
</protein>
<dbReference type="VEuPathDB" id="FungiDB:TSTA_004020"/>
<dbReference type="CDD" id="cd00833">
    <property type="entry name" value="PKS"/>
    <property type="match status" value="1"/>
</dbReference>
<dbReference type="PROSITE" id="PS00606">
    <property type="entry name" value="KS3_1"/>
    <property type="match status" value="1"/>
</dbReference>
<evidence type="ECO:0000256" key="5">
    <source>
        <dbReference type="ARBA" id="ARBA00022857"/>
    </source>
</evidence>
<dbReference type="InterPro" id="IPR013154">
    <property type="entry name" value="ADH-like_N"/>
</dbReference>
<dbReference type="InterPro" id="IPR049552">
    <property type="entry name" value="PKS_DH_N"/>
</dbReference>
<feature type="active site" description="Proton acceptor; for dehydratase activity" evidence="9">
    <location>
        <position position="1012"/>
    </location>
</feature>
<dbReference type="SUPFAM" id="SSF53335">
    <property type="entry name" value="S-adenosyl-L-methionine-dependent methyltransferases"/>
    <property type="match status" value="1"/>
</dbReference>
<dbReference type="Pfam" id="PF02801">
    <property type="entry name" value="Ketoacyl-synt_C"/>
    <property type="match status" value="1"/>
</dbReference>
<dbReference type="SUPFAM" id="SSF52151">
    <property type="entry name" value="FabD/lysophospholipase-like"/>
    <property type="match status" value="1"/>
</dbReference>
<dbReference type="eggNOG" id="KOG1202">
    <property type="taxonomic scope" value="Eukaryota"/>
</dbReference>
<dbReference type="InterPro" id="IPR014030">
    <property type="entry name" value="Ketoacyl_synth_N"/>
</dbReference>
<evidence type="ECO:0000256" key="9">
    <source>
        <dbReference type="PROSITE-ProRule" id="PRU01363"/>
    </source>
</evidence>
<dbReference type="SUPFAM" id="SSF50129">
    <property type="entry name" value="GroES-like"/>
    <property type="match status" value="1"/>
</dbReference>
<dbReference type="Pfam" id="PF21089">
    <property type="entry name" value="PKS_DH_N"/>
    <property type="match status" value="1"/>
</dbReference>
<dbReference type="InterPro" id="IPR049900">
    <property type="entry name" value="PKS_mFAS_DH"/>
</dbReference>
<proteinExistence type="predicted"/>
<evidence type="ECO:0000256" key="1">
    <source>
        <dbReference type="ARBA" id="ARBA00005179"/>
    </source>
</evidence>
<dbReference type="SMART" id="SM00829">
    <property type="entry name" value="PKS_ER"/>
    <property type="match status" value="1"/>
</dbReference>
<evidence type="ECO:0000256" key="6">
    <source>
        <dbReference type="ARBA" id="ARBA00023002"/>
    </source>
</evidence>
<evidence type="ECO:0000259" key="11">
    <source>
        <dbReference type="PROSITE" id="PS52019"/>
    </source>
</evidence>
<feature type="region of interest" description="N-terminal hotdog fold" evidence="9">
    <location>
        <begin position="980"/>
        <end position="1117"/>
    </location>
</feature>
<dbReference type="InterPro" id="IPR036291">
    <property type="entry name" value="NAD(P)-bd_dom_sf"/>
</dbReference>
<keyword evidence="7" id="KW-0511">Multifunctional enzyme</keyword>
<dbReference type="SUPFAM" id="SSF51735">
    <property type="entry name" value="NAD(P)-binding Rossmann-fold domains"/>
    <property type="match status" value="2"/>
</dbReference>
<dbReference type="InterPro" id="IPR013968">
    <property type="entry name" value="PKS_KR"/>
</dbReference>
<comment type="pathway">
    <text evidence="1">Secondary metabolite biosynthesis.</text>
</comment>
<dbReference type="InterPro" id="IPR018201">
    <property type="entry name" value="Ketoacyl_synth_AS"/>
</dbReference>
<dbReference type="PANTHER" id="PTHR43775">
    <property type="entry name" value="FATTY ACID SYNTHASE"/>
    <property type="match status" value="1"/>
</dbReference>
<evidence type="ECO:0000259" key="10">
    <source>
        <dbReference type="PROSITE" id="PS52004"/>
    </source>
</evidence>
<dbReference type="Gene3D" id="3.40.50.720">
    <property type="entry name" value="NAD(P)-binding Rossmann-like Domain"/>
    <property type="match status" value="3"/>
</dbReference>
<dbReference type="InterPro" id="IPR014031">
    <property type="entry name" value="Ketoacyl_synth_C"/>
</dbReference>
<dbReference type="SUPFAM" id="SSF47336">
    <property type="entry name" value="ACP-like"/>
    <property type="match status" value="1"/>
</dbReference>
<dbReference type="SMART" id="SM00826">
    <property type="entry name" value="PKS_DH"/>
    <property type="match status" value="1"/>
</dbReference>
<feature type="domain" description="PKS/mFAS DH" evidence="11">
    <location>
        <begin position="980"/>
        <end position="1283"/>
    </location>
</feature>
<organism evidence="12 13">
    <name type="scientific">Talaromyces stipitatus (strain ATCC 10500 / CBS 375.48 / QM 6759 / NRRL 1006)</name>
    <name type="common">Penicillium stipitatum</name>
    <dbReference type="NCBI Taxonomy" id="441959"/>
    <lineage>
        <taxon>Eukaryota</taxon>
        <taxon>Fungi</taxon>
        <taxon>Dikarya</taxon>
        <taxon>Ascomycota</taxon>
        <taxon>Pezizomycotina</taxon>
        <taxon>Eurotiomycetes</taxon>
        <taxon>Eurotiomycetidae</taxon>
        <taxon>Eurotiales</taxon>
        <taxon>Trichocomaceae</taxon>
        <taxon>Talaromyces</taxon>
        <taxon>Talaromyces sect. Talaromyces</taxon>
    </lineage>
</organism>
<dbReference type="InterPro" id="IPR016035">
    <property type="entry name" value="Acyl_Trfase/lysoPLipase"/>
</dbReference>
<dbReference type="CDD" id="cd02440">
    <property type="entry name" value="AdoMet_MTases"/>
    <property type="match status" value="1"/>
</dbReference>
<dbReference type="PhylomeDB" id="B8MSM2"/>
<dbReference type="PROSITE" id="PS52004">
    <property type="entry name" value="KS3_2"/>
    <property type="match status" value="1"/>
</dbReference>
<dbReference type="PROSITE" id="PS52019">
    <property type="entry name" value="PKS_MFAS_DH"/>
    <property type="match status" value="1"/>
</dbReference>
<keyword evidence="8 12" id="KW-0012">Acyltransferase</keyword>
<dbReference type="InterPro" id="IPR016036">
    <property type="entry name" value="Malonyl_transacylase_ACP-bd"/>
</dbReference>
<dbReference type="PANTHER" id="PTHR43775:SF50">
    <property type="entry name" value="HIGHLY REDUCING POLYKETIDE SYNTHASE SRDA"/>
    <property type="match status" value="1"/>
</dbReference>
<dbReference type="InterPro" id="IPR014043">
    <property type="entry name" value="Acyl_transferase_dom"/>
</dbReference>
<dbReference type="GO" id="GO:0016491">
    <property type="term" value="F:oxidoreductase activity"/>
    <property type="evidence" value="ECO:0007669"/>
    <property type="project" value="UniProtKB-KW"/>
</dbReference>
<accession>B8MSM2</accession>
<dbReference type="GO" id="GO:0044550">
    <property type="term" value="P:secondary metabolite biosynthetic process"/>
    <property type="evidence" value="ECO:0007669"/>
    <property type="project" value="UniProtKB-ARBA"/>
</dbReference>
<dbReference type="InterPro" id="IPR042104">
    <property type="entry name" value="PKS_dehydratase_sf"/>
</dbReference>
<feature type="domain" description="Ketosynthase family 3 (KS3)" evidence="10">
    <location>
        <begin position="52"/>
        <end position="483"/>
    </location>
</feature>
<dbReference type="SUPFAM" id="SSF53901">
    <property type="entry name" value="Thiolase-like"/>
    <property type="match status" value="1"/>
</dbReference>
<dbReference type="Proteomes" id="UP000001745">
    <property type="component" value="Unassembled WGS sequence"/>
</dbReference>
<dbReference type="InterPro" id="IPR011032">
    <property type="entry name" value="GroES-like_sf"/>
</dbReference>
<dbReference type="Gene3D" id="3.40.47.10">
    <property type="match status" value="1"/>
</dbReference>
<dbReference type="Gene3D" id="3.10.129.110">
    <property type="entry name" value="Polyketide synthase dehydratase"/>
    <property type="match status" value="1"/>
</dbReference>
<dbReference type="EC" id="2.3.1.161" evidence="12"/>
<evidence type="ECO:0000256" key="3">
    <source>
        <dbReference type="ARBA" id="ARBA00022553"/>
    </source>
</evidence>
<dbReference type="CDD" id="cd05195">
    <property type="entry name" value="enoyl_red"/>
    <property type="match status" value="1"/>
</dbReference>
<keyword evidence="4 12" id="KW-0808">Transferase</keyword>
<evidence type="ECO:0000256" key="7">
    <source>
        <dbReference type="ARBA" id="ARBA00023268"/>
    </source>
</evidence>
<dbReference type="InterPro" id="IPR032821">
    <property type="entry name" value="PKS_assoc"/>
</dbReference>
<dbReference type="InterPro" id="IPR049551">
    <property type="entry name" value="PKS_DH_C"/>
</dbReference>
<dbReference type="GO" id="GO:0004315">
    <property type="term" value="F:3-oxoacyl-[acyl-carrier-protein] synthase activity"/>
    <property type="evidence" value="ECO:0007669"/>
    <property type="project" value="InterPro"/>
</dbReference>
<keyword evidence="6" id="KW-0560">Oxidoreductase</keyword>
<dbReference type="PROSITE" id="PS00012">
    <property type="entry name" value="PHOSPHOPANTETHEINE"/>
    <property type="match status" value="1"/>
</dbReference>
<dbReference type="Pfam" id="PF14765">
    <property type="entry name" value="PS-DH"/>
    <property type="match status" value="1"/>
</dbReference>
<dbReference type="Gene3D" id="3.90.180.10">
    <property type="entry name" value="Medium-chain alcohol dehydrogenases, catalytic domain"/>
    <property type="match status" value="1"/>
</dbReference>
<dbReference type="HOGENOM" id="CLU_000022_31_1_1"/>
<dbReference type="OMA" id="GETEYCM"/>
<dbReference type="InterPro" id="IPR020841">
    <property type="entry name" value="PKS_Beta-ketoAc_synthase_dom"/>
</dbReference>
<dbReference type="GO" id="GO:0050637">
    <property type="term" value="F:lovastatin nonaketide synthase activity"/>
    <property type="evidence" value="ECO:0007669"/>
    <property type="project" value="UniProtKB-EC"/>
</dbReference>
<reference evidence="13" key="1">
    <citation type="journal article" date="2015" name="Genome Announc.">
        <title>Genome sequence of the AIDS-associated pathogen Penicillium marneffei (ATCC18224) and its near taxonomic relative Talaromyces stipitatus (ATCC10500).</title>
        <authorList>
            <person name="Nierman W.C."/>
            <person name="Fedorova-Abrams N.D."/>
            <person name="Andrianopoulos A."/>
        </authorList>
    </citation>
    <scope>NUCLEOTIDE SEQUENCE [LARGE SCALE GENOMIC DNA]</scope>
    <source>
        <strain evidence="13">ATCC 10500 / CBS 375.48 / QM 6759 / NRRL 1006</strain>
    </source>
</reference>
<keyword evidence="5" id="KW-0521">NADP</keyword>
<dbReference type="InterPro" id="IPR020807">
    <property type="entry name" value="PKS_DH"/>
</dbReference>
<evidence type="ECO:0000256" key="4">
    <source>
        <dbReference type="ARBA" id="ARBA00022679"/>
    </source>
</evidence>
<dbReference type="Pfam" id="PF16197">
    <property type="entry name" value="KAsynt_C_assoc"/>
    <property type="match status" value="1"/>
</dbReference>
<dbReference type="InterPro" id="IPR050091">
    <property type="entry name" value="PKS_NRPS_Biosynth_Enz"/>
</dbReference>
<dbReference type="Gene3D" id="3.40.366.10">
    <property type="entry name" value="Malonyl-Coenzyme A Acyl Carrier Protein, domain 2"/>
    <property type="match status" value="1"/>
</dbReference>
<dbReference type="Pfam" id="PF23114">
    <property type="entry name" value="NAD-bd_HRPKS_sdrA"/>
    <property type="match status" value="1"/>
</dbReference>
<dbReference type="GO" id="GO:0004312">
    <property type="term" value="F:fatty acid synthase activity"/>
    <property type="evidence" value="ECO:0007669"/>
    <property type="project" value="TreeGrafter"/>
</dbReference>